<dbReference type="Pfam" id="PF13191">
    <property type="entry name" value="AAA_16"/>
    <property type="match status" value="1"/>
</dbReference>
<dbReference type="Pfam" id="PF00069">
    <property type="entry name" value="Pkinase"/>
    <property type="match status" value="1"/>
</dbReference>
<dbReference type="Pfam" id="PF01740">
    <property type="entry name" value="STAS"/>
    <property type="match status" value="1"/>
</dbReference>
<gene>
    <name evidence="3" type="ORF">BE17_02245</name>
</gene>
<dbReference type="SUPFAM" id="SSF55781">
    <property type="entry name" value="GAF domain-like"/>
    <property type="match status" value="1"/>
</dbReference>
<dbReference type="InterPro" id="IPR041664">
    <property type="entry name" value="AAA_16"/>
</dbReference>
<feature type="domain" description="STAS" evidence="2">
    <location>
        <begin position="1628"/>
        <end position="1739"/>
    </location>
</feature>
<dbReference type="Pfam" id="PF01590">
    <property type="entry name" value="GAF"/>
    <property type="match status" value="1"/>
</dbReference>
<dbReference type="SUPFAM" id="SSF52540">
    <property type="entry name" value="P-loop containing nucleoside triphosphate hydrolases"/>
    <property type="match status" value="1"/>
</dbReference>
<dbReference type="PROSITE" id="PS50801">
    <property type="entry name" value="STAS"/>
    <property type="match status" value="1"/>
</dbReference>
<dbReference type="GO" id="GO:0004672">
    <property type="term" value="F:protein kinase activity"/>
    <property type="evidence" value="ECO:0007669"/>
    <property type="project" value="InterPro"/>
</dbReference>
<reference evidence="3 4" key="1">
    <citation type="submission" date="2014-02" db="EMBL/GenBank/DDBJ databases">
        <title>The small core and large imbalanced accessory genome model reveals a collaborative survival strategy of Sorangium cellulosum strains in nature.</title>
        <authorList>
            <person name="Han K."/>
            <person name="Peng R."/>
            <person name="Blom J."/>
            <person name="Li Y.-Z."/>
        </authorList>
    </citation>
    <scope>NUCLEOTIDE SEQUENCE [LARGE SCALE GENOMIC DNA]</scope>
    <source>
        <strain evidence="3 4">So0011-07</strain>
    </source>
</reference>
<accession>A0A150S3P6</accession>
<dbReference type="PROSITE" id="PS50011">
    <property type="entry name" value="PROTEIN_KINASE_DOM"/>
    <property type="match status" value="1"/>
</dbReference>
<comment type="caution">
    <text evidence="3">The sequence shown here is derived from an EMBL/GenBank/DDBJ whole genome shotgun (WGS) entry which is preliminary data.</text>
</comment>
<evidence type="ECO:0008006" key="5">
    <source>
        <dbReference type="Google" id="ProtNLM"/>
    </source>
</evidence>
<sequence>MQTNEGWITAYATRESDGRRVLLKAHADSPRHAAGSAAGALLNELEIARGLDPERVLHAAAIEREDSRAFLVYEDAGLAPLGAILERSPLRIERFLELAVAMADALSEVHRGGVIHKDIKPQSFLVEPESGAVRLTHLVAATRLPKEHAWPQGAQSAVVEAKLPYMSPEQTGRMNRALDWRTDLYSLGVVLYVMLAGRLPFDAAGPLEWMHCHLARPPAPLPEGAVPRAVADIVMKLLEKDAEARYQSASGLSQDLRACQRSLRDAGRIERFPLGRHDVSSQLRTPHRLYGREQEAERYLAAFDRVLRGSREMIAVTGYSGIGKSSLVHEIYKPLTREHGYFVSGKFDQLHRGIPYSAVIQALKSLLRQVLAASAEQVDEARRALESALGRNAWLLVEMLPEIGIILGAEHIEPAPPGLSPAETQHRLMLAFRSLLRAFCAREHPLVLFLDDLQWADAGSLWLLEGILDGDDLGPFLLVGAYRDNEVSDGDPLLVTLRSVQARGVTVSTLELAPLSFASLQQVVADTLDLAPEEVEPLARLVMRKTEGNPFFAGQFLQALHADGLVHFSPEERRFHWDLAKIEARGLTENVVELMSGRVRSLSAETVEILRLAACIGGTFDLETLSVIAGLGRAETARRLEPAIRSEYVLCSASELPEVTVDAEPGVRFRFLHDRVQQAAYGLIEEAQRKAVHLQIGRRLLAGTTAEERAMRLFEIVEQLDQGLDLVSDEEERLAIARLNLEAAVRAKQSTVYAAARRYLEAGRRLLPEDAFAAHEELAFALLRQLAEVEYLLGALDAADALVTEALGRARDAVEQADLLRLRMVQYTMRARFVDAVEAGREALALVGVALPPLSAATEIEALVEVEVASVERLLDGRPPASLIDAPEIADERQRLAVRMLNDLIPPLYMLNQERLNFLVCCSIVRISLEHGLAPEASYGFAMYGSWLGHFDGRYRQGYEFARLAVEVGRRFQVQGDLCRACYILGNNIQSWVRPLAEADALFREGYRAAMDAGDLQFAGYSLAYLLLNPFLRGESARGLLEELPGALRVTRRIQHTLATDTLLGLLLALRDLTGDEATSAGETLTEARYLADCAAHGTGYALCHYQIMRTMCAYLHGAPAEALRFADQAEANLGFLPGKYQTAALRFYRALALAAVLPAAGEGERARLRADLDACRERLRGWVDGCPENFSHKRALVEAEAARVDGRVDDAARLYDDAIALARQHGFVNVEAIACELAGRFWMARGRARVAHDYLGDALLAYRRWDVGRKASLLVGEFPALRQERDAAPLRAARADVFDVDTLFQAARALSQELVLDRLLGSMVQVLVENAGAERGTLLLARGERLVLVAQGVAHPPEHRALPYLPLEERSGEVCASAVRLVVRTRQSVISANASRDPALRDDPHVSAHGVKSLLCAPLLHKGRVLGVVHLENNLLEGLFGPERLELLHLLAAQAAVSLDNALVHENLERMVEERTRELRATQQQLVEREAHLRALIDALPQSILRVDREGRCFEYRPRRGGAELGAGVVPSLLSELVPAAEVPRLLELIERSIDEATIERAEFCAEGAGGRRHVEVSVTALGGGRLEAIVSLMDVTELKQREAEEALLREREIALEAQVEALGALSTPVVPISRNVVVMPVVGELDARRGERMRAALLEQIAARKTRIAILDVTGVPELDERATADFERTAGAVRLLGGELVLTGLGPQAARRLVERGISLSRVRTFLTLQEGVRFALRQRGVSA</sequence>
<dbReference type="SMART" id="SM00065">
    <property type="entry name" value="GAF"/>
    <property type="match status" value="1"/>
</dbReference>
<dbReference type="PANTHER" id="PTHR43642">
    <property type="entry name" value="HYBRID SIGNAL TRANSDUCTION HISTIDINE KINASE G"/>
    <property type="match status" value="1"/>
</dbReference>
<name>A0A150S3P6_SORCE</name>
<dbReference type="CDD" id="cd14014">
    <property type="entry name" value="STKc_PknB_like"/>
    <property type="match status" value="1"/>
</dbReference>
<feature type="domain" description="Protein kinase" evidence="1">
    <location>
        <begin position="1"/>
        <end position="257"/>
    </location>
</feature>
<dbReference type="Gene3D" id="3.30.450.20">
    <property type="entry name" value="PAS domain"/>
    <property type="match status" value="1"/>
</dbReference>
<dbReference type="InterPro" id="IPR002645">
    <property type="entry name" value="STAS_dom"/>
</dbReference>
<dbReference type="PANTHER" id="PTHR43642:SF1">
    <property type="entry name" value="HYBRID SIGNAL TRANSDUCTION HISTIDINE KINASE G"/>
    <property type="match status" value="1"/>
</dbReference>
<protein>
    <recommendedName>
        <fullName evidence="5">Protein kinase</fullName>
    </recommendedName>
</protein>
<dbReference type="Gene3D" id="3.40.50.300">
    <property type="entry name" value="P-loop containing nucleotide triphosphate hydrolases"/>
    <property type="match status" value="1"/>
</dbReference>
<dbReference type="InterPro" id="IPR000719">
    <property type="entry name" value="Prot_kinase_dom"/>
</dbReference>
<dbReference type="SUPFAM" id="SSF55785">
    <property type="entry name" value="PYP-like sensor domain (PAS domain)"/>
    <property type="match status" value="1"/>
</dbReference>
<dbReference type="Proteomes" id="UP000075635">
    <property type="component" value="Unassembled WGS sequence"/>
</dbReference>
<organism evidence="3 4">
    <name type="scientific">Sorangium cellulosum</name>
    <name type="common">Polyangium cellulosum</name>
    <dbReference type="NCBI Taxonomy" id="56"/>
    <lineage>
        <taxon>Bacteria</taxon>
        <taxon>Pseudomonadati</taxon>
        <taxon>Myxococcota</taxon>
        <taxon>Polyangia</taxon>
        <taxon>Polyangiales</taxon>
        <taxon>Polyangiaceae</taxon>
        <taxon>Sorangium</taxon>
    </lineage>
</organism>
<evidence type="ECO:0000259" key="2">
    <source>
        <dbReference type="PROSITE" id="PS50801"/>
    </source>
</evidence>
<dbReference type="InterPro" id="IPR003018">
    <property type="entry name" value="GAF"/>
</dbReference>
<dbReference type="SMART" id="SM00220">
    <property type="entry name" value="S_TKc"/>
    <property type="match status" value="1"/>
</dbReference>
<dbReference type="SUPFAM" id="SSF52091">
    <property type="entry name" value="SpoIIaa-like"/>
    <property type="match status" value="1"/>
</dbReference>
<proteinExistence type="predicted"/>
<dbReference type="Gene3D" id="3.30.750.24">
    <property type="entry name" value="STAS domain"/>
    <property type="match status" value="1"/>
</dbReference>
<dbReference type="Gene3D" id="3.30.450.40">
    <property type="match status" value="1"/>
</dbReference>
<evidence type="ECO:0000259" key="1">
    <source>
        <dbReference type="PROSITE" id="PS50011"/>
    </source>
</evidence>
<dbReference type="Gene3D" id="1.10.510.10">
    <property type="entry name" value="Transferase(Phosphotransferase) domain 1"/>
    <property type="match status" value="1"/>
</dbReference>
<dbReference type="InterPro" id="IPR053159">
    <property type="entry name" value="Hybrid_Histidine_Kinase"/>
</dbReference>
<dbReference type="InterPro" id="IPR027417">
    <property type="entry name" value="P-loop_NTPase"/>
</dbReference>
<dbReference type="InterPro" id="IPR035965">
    <property type="entry name" value="PAS-like_dom_sf"/>
</dbReference>
<evidence type="ECO:0000313" key="4">
    <source>
        <dbReference type="Proteomes" id="UP000075635"/>
    </source>
</evidence>
<dbReference type="GO" id="GO:0005524">
    <property type="term" value="F:ATP binding"/>
    <property type="evidence" value="ECO:0007669"/>
    <property type="project" value="InterPro"/>
</dbReference>
<dbReference type="EMBL" id="JEMB01001483">
    <property type="protein sequence ID" value="KYF87021.1"/>
    <property type="molecule type" value="Genomic_DNA"/>
</dbReference>
<evidence type="ECO:0000313" key="3">
    <source>
        <dbReference type="EMBL" id="KYF87021.1"/>
    </source>
</evidence>
<dbReference type="InterPro" id="IPR011009">
    <property type="entry name" value="Kinase-like_dom_sf"/>
</dbReference>
<dbReference type="CDD" id="cd07041">
    <property type="entry name" value="STAS_RsbR_RsbS_like"/>
    <property type="match status" value="1"/>
</dbReference>
<dbReference type="InterPro" id="IPR029016">
    <property type="entry name" value="GAF-like_dom_sf"/>
</dbReference>
<dbReference type="InterPro" id="IPR036513">
    <property type="entry name" value="STAS_dom_sf"/>
</dbReference>
<dbReference type="SUPFAM" id="SSF56112">
    <property type="entry name" value="Protein kinase-like (PK-like)"/>
    <property type="match status" value="1"/>
</dbReference>